<keyword evidence="4 7" id="KW-0067">ATP-binding</keyword>
<dbReference type="InterPro" id="IPR003593">
    <property type="entry name" value="AAA+_ATPase"/>
</dbReference>
<dbReference type="GO" id="GO:0015807">
    <property type="term" value="P:L-amino acid transport"/>
    <property type="evidence" value="ECO:0007669"/>
    <property type="project" value="TreeGrafter"/>
</dbReference>
<dbReference type="RefSeq" id="WP_116624571.1">
    <property type="nucleotide sequence ID" value="NZ_QURN01000010.1"/>
</dbReference>
<dbReference type="SUPFAM" id="SSF52540">
    <property type="entry name" value="P-loop containing nucleoside triphosphate hydrolases"/>
    <property type="match status" value="1"/>
</dbReference>
<dbReference type="AlphaFoldDB" id="A0A371XCP0"/>
<evidence type="ECO:0000256" key="2">
    <source>
        <dbReference type="ARBA" id="ARBA00022448"/>
    </source>
</evidence>
<dbReference type="InterPro" id="IPR027417">
    <property type="entry name" value="P-loop_NTPase"/>
</dbReference>
<evidence type="ECO:0000259" key="6">
    <source>
        <dbReference type="PROSITE" id="PS50893"/>
    </source>
</evidence>
<accession>A0A371XCP0</accession>
<dbReference type="PROSITE" id="PS50893">
    <property type="entry name" value="ABC_TRANSPORTER_2"/>
    <property type="match status" value="1"/>
</dbReference>
<dbReference type="Pfam" id="PF00005">
    <property type="entry name" value="ABC_tran"/>
    <property type="match status" value="1"/>
</dbReference>
<name>A0A371XCP0_9HYPH</name>
<evidence type="ECO:0000313" key="8">
    <source>
        <dbReference type="Proteomes" id="UP000262379"/>
    </source>
</evidence>
<dbReference type="PANTHER" id="PTHR43820:SF5">
    <property type="entry name" value="HIGH-AFFINITY BRANCHED-CHAIN AMINO ACID TRANSPORT ATP-BINDING PROTEIN"/>
    <property type="match status" value="1"/>
</dbReference>
<comment type="caution">
    <text evidence="7">The sequence shown here is derived from an EMBL/GenBank/DDBJ whole genome shotgun (WGS) entry which is preliminary data.</text>
</comment>
<dbReference type="InterPro" id="IPR003439">
    <property type="entry name" value="ABC_transporter-like_ATP-bd"/>
</dbReference>
<evidence type="ECO:0000313" key="7">
    <source>
        <dbReference type="EMBL" id="RFC66990.1"/>
    </source>
</evidence>
<dbReference type="InterPro" id="IPR052156">
    <property type="entry name" value="BCAA_Transport_ATP-bd_LivF"/>
</dbReference>
<dbReference type="EMBL" id="QURN01000010">
    <property type="protein sequence ID" value="RFC66990.1"/>
    <property type="molecule type" value="Genomic_DNA"/>
</dbReference>
<dbReference type="GO" id="GO:0016887">
    <property type="term" value="F:ATP hydrolysis activity"/>
    <property type="evidence" value="ECO:0007669"/>
    <property type="project" value="InterPro"/>
</dbReference>
<gene>
    <name evidence="7" type="primary">urtE</name>
    <name evidence="7" type="ORF">DY251_14230</name>
</gene>
<keyword evidence="2" id="KW-0813">Transport</keyword>
<dbReference type="Gene3D" id="3.40.50.300">
    <property type="entry name" value="P-loop containing nucleotide triphosphate hydrolases"/>
    <property type="match status" value="1"/>
</dbReference>
<dbReference type="NCBIfam" id="TIGR03410">
    <property type="entry name" value="urea_trans_UrtE"/>
    <property type="match status" value="1"/>
</dbReference>
<comment type="similarity">
    <text evidence="1">Belongs to the ABC transporter superfamily.</text>
</comment>
<evidence type="ECO:0000256" key="5">
    <source>
        <dbReference type="ARBA" id="ARBA00022970"/>
    </source>
</evidence>
<sequence length="231" mass="25127">MLELANVNGFYGTSRALQSVDLTVGNGEFLSVLGRNGVGKTTLLRTILGLMSRCTGSIRLDGGEINVLPTHKRAKAGVGYVPQGRGILPNFTVRENLTLGTFAAERPASSIPDHIFELFPILKEFLGRRGGNLSGGQQQQLAIARALLSEPKILLLDEPTEGIQPNIVEQIEDVLIDLNRKNKLSIILVEQNIKFARRASSRFAILNRGSVAVSDDIKALSDDLIHQHLVV</sequence>
<dbReference type="CDD" id="cd03224">
    <property type="entry name" value="ABC_TM1139_LivF_branched"/>
    <property type="match status" value="1"/>
</dbReference>
<evidence type="ECO:0000256" key="3">
    <source>
        <dbReference type="ARBA" id="ARBA00022741"/>
    </source>
</evidence>
<dbReference type="GO" id="GO:0005524">
    <property type="term" value="F:ATP binding"/>
    <property type="evidence" value="ECO:0007669"/>
    <property type="project" value="UniProtKB-KW"/>
</dbReference>
<dbReference type="GO" id="GO:0015658">
    <property type="term" value="F:branched-chain amino acid transmembrane transporter activity"/>
    <property type="evidence" value="ECO:0007669"/>
    <property type="project" value="TreeGrafter"/>
</dbReference>
<reference evidence="8" key="1">
    <citation type="submission" date="2018-08" db="EMBL/GenBank/DDBJ databases">
        <authorList>
            <person name="Im W.T."/>
        </authorList>
    </citation>
    <scope>NUCLEOTIDE SEQUENCE [LARGE SCALE GENOMIC DNA]</scope>
    <source>
        <strain evidence="8">LA-28</strain>
    </source>
</reference>
<feature type="domain" description="ABC transporter" evidence="6">
    <location>
        <begin position="2"/>
        <end position="231"/>
    </location>
</feature>
<protein>
    <submittedName>
        <fullName evidence="7">Urea ABC transporter ATP-binding subunit UrtE</fullName>
    </submittedName>
</protein>
<dbReference type="SMART" id="SM00382">
    <property type="entry name" value="AAA"/>
    <property type="match status" value="1"/>
</dbReference>
<evidence type="ECO:0000256" key="4">
    <source>
        <dbReference type="ARBA" id="ARBA00022840"/>
    </source>
</evidence>
<keyword evidence="8" id="KW-1185">Reference proteome</keyword>
<dbReference type="InterPro" id="IPR017780">
    <property type="entry name" value="ABC_transptr_urea_ATP-bd_UrtE"/>
</dbReference>
<dbReference type="Proteomes" id="UP000262379">
    <property type="component" value="Unassembled WGS sequence"/>
</dbReference>
<keyword evidence="3" id="KW-0547">Nucleotide-binding</keyword>
<proteinExistence type="inferred from homology"/>
<keyword evidence="5" id="KW-0029">Amino-acid transport</keyword>
<evidence type="ECO:0000256" key="1">
    <source>
        <dbReference type="ARBA" id="ARBA00005417"/>
    </source>
</evidence>
<organism evidence="7 8">
    <name type="scientific">Mesorhizobium denitrificans</name>
    <dbReference type="NCBI Taxonomy" id="2294114"/>
    <lineage>
        <taxon>Bacteria</taxon>
        <taxon>Pseudomonadati</taxon>
        <taxon>Pseudomonadota</taxon>
        <taxon>Alphaproteobacteria</taxon>
        <taxon>Hyphomicrobiales</taxon>
        <taxon>Phyllobacteriaceae</taxon>
        <taxon>Mesorhizobium</taxon>
    </lineage>
</organism>
<dbReference type="PANTHER" id="PTHR43820">
    <property type="entry name" value="HIGH-AFFINITY BRANCHED-CHAIN AMINO ACID TRANSPORT ATP-BINDING PROTEIN LIVF"/>
    <property type="match status" value="1"/>
</dbReference>